<dbReference type="KEGG" id="bmic:BMR1_01G03460"/>
<dbReference type="AlphaFoldDB" id="I7IPR0"/>
<protein>
    <submittedName>
        <fullName evidence="1">Uncharacterized protein</fullName>
    </submittedName>
</protein>
<dbReference type="Proteomes" id="UP000002899">
    <property type="component" value="Chromosome I"/>
</dbReference>
<name>I7IPR0_BABMR</name>
<organism evidence="1 2">
    <name type="scientific">Babesia microti (strain RI)</name>
    <dbReference type="NCBI Taxonomy" id="1133968"/>
    <lineage>
        <taxon>Eukaryota</taxon>
        <taxon>Sar</taxon>
        <taxon>Alveolata</taxon>
        <taxon>Apicomplexa</taxon>
        <taxon>Aconoidasida</taxon>
        <taxon>Piroplasmida</taxon>
        <taxon>Babesiidae</taxon>
        <taxon>Babesia</taxon>
    </lineage>
</organism>
<dbReference type="GeneID" id="24423773"/>
<keyword evidence="2" id="KW-1185">Reference proteome</keyword>
<proteinExistence type="predicted"/>
<evidence type="ECO:0000313" key="2">
    <source>
        <dbReference type="Proteomes" id="UP000002899"/>
    </source>
</evidence>
<evidence type="ECO:0000313" key="1">
    <source>
        <dbReference type="EMBL" id="CCF73150.1"/>
    </source>
</evidence>
<dbReference type="RefSeq" id="XP_012647759.1">
    <property type="nucleotide sequence ID" value="XM_012792305.1"/>
</dbReference>
<dbReference type="EMBL" id="FO082871">
    <property type="protein sequence ID" value="CCF73150.1"/>
    <property type="molecule type" value="Genomic_DNA"/>
</dbReference>
<dbReference type="VEuPathDB" id="PiroplasmaDB:BMR1_01G03460"/>
<accession>I7IPR0</accession>
<reference evidence="1 2" key="1">
    <citation type="journal article" date="2012" name="Nucleic Acids Res.">
        <title>Sequencing of the smallest Apicomplexan genome from the human pathogen Babesia microti.</title>
        <authorList>
            <person name="Cornillot E."/>
            <person name="Hadj-Kaddour K."/>
            <person name="Dassouli A."/>
            <person name="Noel B."/>
            <person name="Ranwez V."/>
            <person name="Vacherie B."/>
            <person name="Augagneur Y."/>
            <person name="Bres V."/>
            <person name="Duclos A."/>
            <person name="Randazzo S."/>
            <person name="Carcy B."/>
            <person name="Debierre-Grockiego F."/>
            <person name="Delbecq S."/>
            <person name="Moubri-Menage K."/>
            <person name="Shams-Eldin H."/>
            <person name="Usmani-Brown S."/>
            <person name="Bringaud F."/>
            <person name="Wincker P."/>
            <person name="Vivares C.P."/>
            <person name="Schwarz R.T."/>
            <person name="Schetters T.P."/>
            <person name="Krause P.J."/>
            <person name="Gorenflot A."/>
            <person name="Berry V."/>
            <person name="Barbe V."/>
            <person name="Ben Mamoun C."/>
        </authorList>
    </citation>
    <scope>NUCLEOTIDE SEQUENCE [LARGE SCALE GENOMIC DNA]</scope>
    <source>
        <strain evidence="1 2">RI</strain>
    </source>
</reference>
<reference evidence="1 2" key="2">
    <citation type="journal article" date="2013" name="PLoS ONE">
        <title>Whole genome mapping and re-organization of the nuclear and mitochondrial genomes of Babesia microti isolates.</title>
        <authorList>
            <person name="Cornillot E."/>
            <person name="Dassouli A."/>
            <person name="Garg A."/>
            <person name="Pachikara N."/>
            <person name="Randazzo S."/>
            <person name="Depoix D."/>
            <person name="Carcy B."/>
            <person name="Delbecq S."/>
            <person name="Frutos R."/>
            <person name="Silva J.C."/>
            <person name="Sutton R."/>
            <person name="Krause P.J."/>
            <person name="Mamoun C.B."/>
        </authorList>
    </citation>
    <scope>NUCLEOTIDE SEQUENCE [LARGE SCALE GENOMIC DNA]</scope>
    <source>
        <strain evidence="1 2">RI</strain>
    </source>
</reference>
<gene>
    <name evidence="1" type="ORF">BMR1_01G03460</name>
</gene>
<reference evidence="1 2" key="3">
    <citation type="journal article" date="2016" name="Sci. Rep.">
        <title>Genome-wide diversity and gene expression profiling of Babesia microti isolates identify polymorphic genes that mediate host-pathogen interactions.</title>
        <authorList>
            <person name="Silva J.C."/>
            <person name="Cornillot E."/>
            <person name="McCracken C."/>
            <person name="Usmani-Brown S."/>
            <person name="Dwivedi A."/>
            <person name="Ifeonu O.O."/>
            <person name="Crabtree J."/>
            <person name="Gotia H.T."/>
            <person name="Virji A.Z."/>
            <person name="Reynes C."/>
            <person name="Colinge J."/>
            <person name="Kumar V."/>
            <person name="Lawres L."/>
            <person name="Pazzi J.E."/>
            <person name="Pablo J.V."/>
            <person name="Hung C."/>
            <person name="Brancato J."/>
            <person name="Kumari P."/>
            <person name="Orvis J."/>
            <person name="Tretina K."/>
            <person name="Chibucos M."/>
            <person name="Ott S."/>
            <person name="Sadzewicz L."/>
            <person name="Sengamalay N."/>
            <person name="Shetty A.C."/>
            <person name="Su Q."/>
            <person name="Tallon L."/>
            <person name="Fraser C.M."/>
            <person name="Frutos R."/>
            <person name="Molina D.M."/>
            <person name="Krause P.J."/>
            <person name="Ben Mamoun C."/>
        </authorList>
    </citation>
    <scope>NUCLEOTIDE SEQUENCE [LARGE SCALE GENOMIC DNA]</scope>
    <source>
        <strain evidence="1 2">RI</strain>
    </source>
</reference>
<sequence length="512" mass="55814">MYSALARGGLGLVKAARPFKTGVLRSLVRVDTLKVALSDPQLPSSDAFARIVQIANSRDGAGAKYTLEDFNAIEHSLSCLDCDSNSADGLSVDCIFGTICMLDSYRRARPATVPAQLAKLYAQLIRGLGREIDRELGQPAPRADGFALVARAIQSVTPACRSDLARILNKLFRRHAVQLLREGRFDRYINLISACMDVKTVQALFHLEARHNFRFRDFGEGGVLGKCSRVLRETKAAEPADADLLPRSKALVSSPIYPEEIANAKQVLSAAKKLLSAKRDAESVAHLLRVETLLQLLGFDAPTHDDVASIAERYFLVTSLHNFRYCDLASLLKLLTVTKSGLDIRKYVENLPKKDPTAEDTHLLAQFKCTRFGPLLEEIVTSKLKPRSPPSKEVGNGGAGGIVGYVNGIKVEDLGEDGVRSKVNRLIGRLGDLLFERRWAANHISGAQAGDLKGDADDEAHAALRLAELVVNFESVRPMPESDGIPMTLVRKIAQKYQPQATAARAPARASG</sequence>